<feature type="transmembrane region" description="Helical" evidence="6">
    <location>
        <begin position="378"/>
        <end position="398"/>
    </location>
</feature>
<feature type="transmembrane region" description="Helical" evidence="6">
    <location>
        <begin position="91"/>
        <end position="110"/>
    </location>
</feature>
<dbReference type="Proteomes" id="UP000243739">
    <property type="component" value="Unassembled WGS sequence"/>
</dbReference>
<keyword evidence="2" id="KW-1003">Cell membrane</keyword>
<feature type="transmembrane region" description="Helical" evidence="6">
    <location>
        <begin position="353"/>
        <end position="372"/>
    </location>
</feature>
<feature type="transmembrane region" description="Helical" evidence="6">
    <location>
        <begin position="172"/>
        <end position="190"/>
    </location>
</feature>
<evidence type="ECO:0000256" key="3">
    <source>
        <dbReference type="ARBA" id="ARBA00022692"/>
    </source>
</evidence>
<comment type="subcellular location">
    <subcellularLocation>
        <location evidence="1">Cell membrane</location>
        <topology evidence="1">Multi-pass membrane protein</topology>
    </subcellularLocation>
</comment>
<feature type="transmembrane region" description="Helical" evidence="6">
    <location>
        <begin position="289"/>
        <end position="309"/>
    </location>
</feature>
<organism evidence="7 8">
    <name type="scientific">Vulcanibacillus modesticaldus</name>
    <dbReference type="NCBI Taxonomy" id="337097"/>
    <lineage>
        <taxon>Bacteria</taxon>
        <taxon>Bacillati</taxon>
        <taxon>Bacillota</taxon>
        <taxon>Bacilli</taxon>
        <taxon>Bacillales</taxon>
        <taxon>Bacillaceae</taxon>
        <taxon>Vulcanibacillus</taxon>
    </lineage>
</organism>
<dbReference type="PANTHER" id="PTHR30250">
    <property type="entry name" value="PST FAMILY PREDICTED COLANIC ACID TRANSPORTER"/>
    <property type="match status" value="1"/>
</dbReference>
<sequence length="410" mass="46751">MIRVNLFEKFLINNHFIKKIIESFFGKVSYVLFTMIFSLVATRLYGVEAFGEYTYAFTLVSFIMIFAKAGLDNGLIYYIPKNGNKYVSLSFFINAILSLLLVVLTFYFITDSFVRLMLPLVWLLSMEQIYFGVYRATGKIKEYYFVNGFISILLRILLVIVFYFFIGKNAKSIALGVYFSFIFSIAIYFYQNKDRFNKIVYDKTFLRYSFPLVIAAIMGVMMDRIDIIMLGTMIDKKSVGIYQIAVQVANLTSVILVIFNTVFAPQISSLYHKGKLEELRKIYMQSTRILSLISLVALIFIVIFSKYILLVFGEDIVAGQFALVLRSIGQFINAAVGSVWLMLAMTGKPKLQMYGNFTASVINIVLNFLLIPRYGINGAAFASMIAIGFVNILGYLLVSREFKVKVYGVI</sequence>
<dbReference type="OrthoDB" id="5240734at2"/>
<keyword evidence="3 6" id="KW-0812">Transmembrane</keyword>
<dbReference type="STRING" id="337097.BHF71_00980"/>
<name>A0A1D2YVT0_9BACI</name>
<feature type="transmembrane region" description="Helical" evidence="6">
    <location>
        <begin position="210"/>
        <end position="234"/>
    </location>
</feature>
<evidence type="ECO:0000313" key="8">
    <source>
        <dbReference type="Proteomes" id="UP000243739"/>
    </source>
</evidence>
<keyword evidence="8" id="KW-1185">Reference proteome</keyword>
<comment type="caution">
    <text evidence="7">The sequence shown here is derived from an EMBL/GenBank/DDBJ whole genome shotgun (WGS) entry which is preliminary data.</text>
</comment>
<evidence type="ECO:0000256" key="2">
    <source>
        <dbReference type="ARBA" id="ARBA00022475"/>
    </source>
</evidence>
<proteinExistence type="predicted"/>
<evidence type="ECO:0000256" key="4">
    <source>
        <dbReference type="ARBA" id="ARBA00022989"/>
    </source>
</evidence>
<dbReference type="AlphaFoldDB" id="A0A1D2YVT0"/>
<reference evidence="7 8" key="1">
    <citation type="submission" date="2016-09" db="EMBL/GenBank/DDBJ databases">
        <title>Draft genome sequence for the type strain of Vulcanibacillus modesticaldus BR, a strictly anaerobic, moderately thermophilic, and nitrate-reducing bacterium from deep sea-hydrothermal vents of the Mid-Atlantic Ridge.</title>
        <authorList>
            <person name="Abin C.A."/>
            <person name="Hollibaugh J.T."/>
        </authorList>
    </citation>
    <scope>NUCLEOTIDE SEQUENCE [LARGE SCALE GENOMIC DNA]</scope>
    <source>
        <strain evidence="7 8">BR</strain>
    </source>
</reference>
<evidence type="ECO:0008006" key="9">
    <source>
        <dbReference type="Google" id="ProtNLM"/>
    </source>
</evidence>
<gene>
    <name evidence="7" type="ORF">BHF71_00980</name>
</gene>
<accession>A0A1D2YVT0</accession>
<dbReference type="InterPro" id="IPR002797">
    <property type="entry name" value="Polysacc_synth"/>
</dbReference>
<evidence type="ECO:0000256" key="1">
    <source>
        <dbReference type="ARBA" id="ARBA00004651"/>
    </source>
</evidence>
<feature type="transmembrane region" description="Helical" evidence="6">
    <location>
        <begin position="145"/>
        <end position="166"/>
    </location>
</feature>
<feature type="transmembrane region" description="Helical" evidence="6">
    <location>
        <begin position="240"/>
        <end position="263"/>
    </location>
</feature>
<dbReference type="EMBL" id="MIJF01000013">
    <property type="protein sequence ID" value="OEF99781.1"/>
    <property type="molecule type" value="Genomic_DNA"/>
</dbReference>
<evidence type="ECO:0000313" key="7">
    <source>
        <dbReference type="EMBL" id="OEF99781.1"/>
    </source>
</evidence>
<dbReference type="Pfam" id="PF01943">
    <property type="entry name" value="Polysacc_synt"/>
    <property type="match status" value="1"/>
</dbReference>
<feature type="transmembrane region" description="Helical" evidence="6">
    <location>
        <begin position="116"/>
        <end position="133"/>
    </location>
</feature>
<feature type="transmembrane region" description="Helical" evidence="6">
    <location>
        <begin position="20"/>
        <end position="41"/>
    </location>
</feature>
<dbReference type="InterPro" id="IPR050833">
    <property type="entry name" value="Poly_Biosynth_Transport"/>
</dbReference>
<dbReference type="RefSeq" id="WP_069656268.1">
    <property type="nucleotide sequence ID" value="NZ_MIJF01000013.1"/>
</dbReference>
<feature type="transmembrane region" description="Helical" evidence="6">
    <location>
        <begin position="321"/>
        <end position="341"/>
    </location>
</feature>
<keyword evidence="4 6" id="KW-1133">Transmembrane helix</keyword>
<protein>
    <recommendedName>
        <fullName evidence="9">Polysaccharide biosynthesis protein C-terminal domain-containing protein</fullName>
    </recommendedName>
</protein>
<dbReference type="GO" id="GO:0005886">
    <property type="term" value="C:plasma membrane"/>
    <property type="evidence" value="ECO:0007669"/>
    <property type="project" value="UniProtKB-SubCell"/>
</dbReference>
<evidence type="ECO:0000256" key="5">
    <source>
        <dbReference type="ARBA" id="ARBA00023136"/>
    </source>
</evidence>
<evidence type="ECO:0000256" key="6">
    <source>
        <dbReference type="SAM" id="Phobius"/>
    </source>
</evidence>
<feature type="transmembrane region" description="Helical" evidence="6">
    <location>
        <begin position="53"/>
        <end position="79"/>
    </location>
</feature>
<keyword evidence="5 6" id="KW-0472">Membrane</keyword>
<dbReference type="PANTHER" id="PTHR30250:SF11">
    <property type="entry name" value="O-ANTIGEN TRANSPORTER-RELATED"/>
    <property type="match status" value="1"/>
</dbReference>
<dbReference type="CDD" id="cd13128">
    <property type="entry name" value="MATE_Wzx_like"/>
    <property type="match status" value="1"/>
</dbReference>